<dbReference type="AlphaFoldDB" id="A0A0N4YUR9"/>
<feature type="region of interest" description="Disordered" evidence="1">
    <location>
        <begin position="43"/>
        <end position="87"/>
    </location>
</feature>
<protein>
    <submittedName>
        <fullName evidence="4">Hva1_TUDOR domain-containing protein</fullName>
    </submittedName>
</protein>
<name>A0A0N4YUR9_NIPBR</name>
<keyword evidence="3" id="KW-1185">Reference proteome</keyword>
<dbReference type="Proteomes" id="UP000271162">
    <property type="component" value="Unassembled WGS sequence"/>
</dbReference>
<gene>
    <name evidence="2" type="ORF">NBR_LOCUS20992</name>
</gene>
<dbReference type="EMBL" id="UYSL01025766">
    <property type="protein sequence ID" value="VDL84730.1"/>
    <property type="molecule type" value="Genomic_DNA"/>
</dbReference>
<proteinExistence type="predicted"/>
<dbReference type="WBParaSite" id="NBR_0002099101-mRNA-1">
    <property type="protein sequence ID" value="NBR_0002099101-mRNA-1"/>
    <property type="gene ID" value="NBR_0002099101"/>
</dbReference>
<evidence type="ECO:0000313" key="2">
    <source>
        <dbReference type="EMBL" id="VDL84730.1"/>
    </source>
</evidence>
<reference evidence="2 3" key="2">
    <citation type="submission" date="2018-11" db="EMBL/GenBank/DDBJ databases">
        <authorList>
            <consortium name="Pathogen Informatics"/>
        </authorList>
    </citation>
    <scope>NUCLEOTIDE SEQUENCE [LARGE SCALE GENOMIC DNA]</scope>
</reference>
<evidence type="ECO:0000313" key="3">
    <source>
        <dbReference type="Proteomes" id="UP000271162"/>
    </source>
</evidence>
<feature type="compositionally biased region" description="Basic and acidic residues" evidence="1">
    <location>
        <begin position="59"/>
        <end position="70"/>
    </location>
</feature>
<organism evidence="4">
    <name type="scientific">Nippostrongylus brasiliensis</name>
    <name type="common">Rat hookworm</name>
    <dbReference type="NCBI Taxonomy" id="27835"/>
    <lineage>
        <taxon>Eukaryota</taxon>
        <taxon>Metazoa</taxon>
        <taxon>Ecdysozoa</taxon>
        <taxon>Nematoda</taxon>
        <taxon>Chromadorea</taxon>
        <taxon>Rhabditida</taxon>
        <taxon>Rhabditina</taxon>
        <taxon>Rhabditomorpha</taxon>
        <taxon>Strongyloidea</taxon>
        <taxon>Heligmosomidae</taxon>
        <taxon>Nippostrongylus</taxon>
    </lineage>
</organism>
<evidence type="ECO:0000256" key="1">
    <source>
        <dbReference type="SAM" id="MobiDB-lite"/>
    </source>
</evidence>
<evidence type="ECO:0000313" key="4">
    <source>
        <dbReference type="WBParaSite" id="NBR_0002099101-mRNA-1"/>
    </source>
</evidence>
<feature type="region of interest" description="Disordered" evidence="1">
    <location>
        <begin position="1"/>
        <end position="22"/>
    </location>
</feature>
<accession>A0A0N4YUR9</accession>
<sequence length="87" mass="9468">MPKEYTGPVKHQLDGEKSAPLEGIEFDQAQNELVTIGSTVDVLEDNKDDGKKPNISKMSSKEKDGVKSADNKSSGQDVKQTESEPYA</sequence>
<reference evidence="4" key="1">
    <citation type="submission" date="2017-02" db="UniProtKB">
        <authorList>
            <consortium name="WormBaseParasite"/>
        </authorList>
    </citation>
    <scope>IDENTIFICATION</scope>
</reference>